<dbReference type="RefSeq" id="WP_167387331.1">
    <property type="nucleotide sequence ID" value="NZ_CP024035.1"/>
</dbReference>
<proteinExistence type="predicted"/>
<gene>
    <name evidence="2" type="ORF">ABDD91_18445</name>
</gene>
<accession>A0ABD5KXL7</accession>
<keyword evidence="1" id="KW-1133">Transmembrane helix</keyword>
<feature type="transmembrane region" description="Helical" evidence="1">
    <location>
        <begin position="20"/>
        <end position="41"/>
    </location>
</feature>
<name>A0ABD5KXL7_PRIAR</name>
<reference evidence="2 3" key="1">
    <citation type="submission" date="2024-05" db="EMBL/GenBank/DDBJ databases">
        <title>The mechanism of isolation and screening of efficient mineral weathering bacteria priestia aryabhattai c4-10 with weathered biotite.</title>
        <authorList>
            <person name="Yang S."/>
        </authorList>
    </citation>
    <scope>NUCLEOTIDE SEQUENCE [LARGE SCALE GENOMIC DNA]</scope>
    <source>
        <strain evidence="2 3">C4-10</strain>
    </source>
</reference>
<dbReference type="GeneID" id="48016086"/>
<evidence type="ECO:0000313" key="3">
    <source>
        <dbReference type="Proteomes" id="UP001418804"/>
    </source>
</evidence>
<organism evidence="2 3">
    <name type="scientific">Priestia aryabhattai</name>
    <name type="common">Bacillus aryabhattai</name>
    <dbReference type="NCBI Taxonomy" id="412384"/>
    <lineage>
        <taxon>Bacteria</taxon>
        <taxon>Bacillati</taxon>
        <taxon>Bacillota</taxon>
        <taxon>Bacilli</taxon>
        <taxon>Bacillales</taxon>
        <taxon>Bacillaceae</taxon>
        <taxon>Priestia</taxon>
    </lineage>
</organism>
<sequence length="49" mass="5981">MKKSNKDHLLWNMLKLWISIPRNIRVAFLWAFILGISYLGWVKLIHRFI</sequence>
<protein>
    <submittedName>
        <fullName evidence="2">Uncharacterized protein</fullName>
    </submittedName>
</protein>
<dbReference type="EMBL" id="JBDIVD010000001">
    <property type="protein sequence ID" value="MEN3154830.1"/>
    <property type="molecule type" value="Genomic_DNA"/>
</dbReference>
<keyword evidence="1" id="KW-0472">Membrane</keyword>
<comment type="caution">
    <text evidence="2">The sequence shown here is derived from an EMBL/GenBank/DDBJ whole genome shotgun (WGS) entry which is preliminary data.</text>
</comment>
<reference evidence="2 3" key="2">
    <citation type="submission" date="2024-05" db="EMBL/GenBank/DDBJ databases">
        <authorList>
            <person name="Zheng X."/>
        </authorList>
    </citation>
    <scope>NUCLEOTIDE SEQUENCE [LARGE SCALE GENOMIC DNA]</scope>
    <source>
        <strain evidence="2 3">C4-10</strain>
    </source>
</reference>
<evidence type="ECO:0000313" key="2">
    <source>
        <dbReference type="EMBL" id="MEN3154830.1"/>
    </source>
</evidence>
<dbReference type="Proteomes" id="UP001418804">
    <property type="component" value="Unassembled WGS sequence"/>
</dbReference>
<dbReference type="AlphaFoldDB" id="A0ABD5KXL7"/>
<keyword evidence="1" id="KW-0812">Transmembrane</keyword>
<evidence type="ECO:0000256" key="1">
    <source>
        <dbReference type="SAM" id="Phobius"/>
    </source>
</evidence>